<dbReference type="AlphaFoldDB" id="A0A6C0IY51"/>
<protein>
    <submittedName>
        <fullName evidence="2">Uncharacterized protein</fullName>
    </submittedName>
</protein>
<feature type="region of interest" description="Disordered" evidence="1">
    <location>
        <begin position="118"/>
        <end position="148"/>
    </location>
</feature>
<reference evidence="2" key="1">
    <citation type="journal article" date="2020" name="Nature">
        <title>Giant virus diversity and host interactions through global metagenomics.</title>
        <authorList>
            <person name="Schulz F."/>
            <person name="Roux S."/>
            <person name="Paez-Espino D."/>
            <person name="Jungbluth S."/>
            <person name="Walsh D.A."/>
            <person name="Denef V.J."/>
            <person name="McMahon K.D."/>
            <person name="Konstantinidis K.T."/>
            <person name="Eloe-Fadrosh E.A."/>
            <person name="Kyrpides N.C."/>
            <person name="Woyke T."/>
        </authorList>
    </citation>
    <scope>NUCLEOTIDE SEQUENCE</scope>
    <source>
        <strain evidence="2">GVMAG-M-3300025626-8</strain>
    </source>
</reference>
<organism evidence="2">
    <name type="scientific">viral metagenome</name>
    <dbReference type="NCBI Taxonomy" id="1070528"/>
    <lineage>
        <taxon>unclassified sequences</taxon>
        <taxon>metagenomes</taxon>
        <taxon>organismal metagenomes</taxon>
    </lineage>
</organism>
<accession>A0A6C0IY51</accession>
<proteinExistence type="predicted"/>
<dbReference type="EMBL" id="MN740291">
    <property type="protein sequence ID" value="QHT98248.1"/>
    <property type="molecule type" value="Genomic_DNA"/>
</dbReference>
<evidence type="ECO:0000313" key="2">
    <source>
        <dbReference type="EMBL" id="QHT98248.1"/>
    </source>
</evidence>
<name>A0A6C0IY51_9ZZZZ</name>
<sequence length="163" mass="18585">MLIVEKKITGNGNAAHEQLLHNRTHQTFMIPKLAGIPIANVKHFPNPKTLRNAFNKSTPEHERRLQNALQSALKESRKSRSNKEIEMQRLKSVLESRIGGNAPLILTSLVYPRISYPGQEVPKTRRSNIRKNNDNVRRPKNSSKSAMPITVRNKYYNTVISPL</sequence>
<evidence type="ECO:0000256" key="1">
    <source>
        <dbReference type="SAM" id="MobiDB-lite"/>
    </source>
</evidence>